<proteinExistence type="predicted"/>
<feature type="repeat" description="NHL" evidence="2">
    <location>
        <begin position="192"/>
        <end position="235"/>
    </location>
</feature>
<dbReference type="InterPro" id="IPR011042">
    <property type="entry name" value="6-blade_b-propeller_TolB-like"/>
</dbReference>
<protein>
    <submittedName>
        <fullName evidence="3">Tripartite motif-containing protein 2</fullName>
    </submittedName>
</protein>
<dbReference type="Pfam" id="PF01436">
    <property type="entry name" value="NHL"/>
    <property type="match status" value="3"/>
</dbReference>
<feature type="repeat" description="NHL" evidence="2">
    <location>
        <begin position="148"/>
        <end position="191"/>
    </location>
</feature>
<dbReference type="SUPFAM" id="SSF101898">
    <property type="entry name" value="NHL repeat"/>
    <property type="match status" value="1"/>
</dbReference>
<dbReference type="OrthoDB" id="342730at2759"/>
<dbReference type="GO" id="GO:0061630">
    <property type="term" value="F:ubiquitin protein ligase activity"/>
    <property type="evidence" value="ECO:0007669"/>
    <property type="project" value="TreeGrafter"/>
</dbReference>
<dbReference type="PANTHER" id="PTHR24104:SF57">
    <property type="entry name" value="BEE-MILK PROTEIN"/>
    <property type="match status" value="1"/>
</dbReference>
<accession>A0A6A4VP72</accession>
<evidence type="ECO:0000313" key="4">
    <source>
        <dbReference type="Proteomes" id="UP000440578"/>
    </source>
</evidence>
<evidence type="ECO:0000256" key="2">
    <source>
        <dbReference type="PROSITE-ProRule" id="PRU00504"/>
    </source>
</evidence>
<dbReference type="InterPro" id="IPR050952">
    <property type="entry name" value="TRIM-NHL_E3_ligases"/>
</dbReference>
<name>A0A6A4VP72_AMPAM</name>
<keyword evidence="1" id="KW-0677">Repeat</keyword>
<reference evidence="3 4" key="1">
    <citation type="submission" date="2019-07" db="EMBL/GenBank/DDBJ databases">
        <title>Draft genome assembly of a fouling barnacle, Amphibalanus amphitrite (Darwin, 1854): The first reference genome for Thecostraca.</title>
        <authorList>
            <person name="Kim W."/>
        </authorList>
    </citation>
    <scope>NUCLEOTIDE SEQUENCE [LARGE SCALE GENOMIC DNA]</scope>
    <source>
        <strain evidence="3">SNU_AA5</strain>
        <tissue evidence="3">Soma without cirri and trophi</tissue>
    </source>
</reference>
<dbReference type="GO" id="GO:0043161">
    <property type="term" value="P:proteasome-mediated ubiquitin-dependent protein catabolic process"/>
    <property type="evidence" value="ECO:0007669"/>
    <property type="project" value="TreeGrafter"/>
</dbReference>
<dbReference type="FunFam" id="2.40.10.500:FF:000001">
    <property type="entry name" value="tripartite motif-containing protein 3-like"/>
    <property type="match status" value="1"/>
</dbReference>
<dbReference type="EMBL" id="VIIS01001590">
    <property type="protein sequence ID" value="KAF0295985.1"/>
    <property type="molecule type" value="Genomic_DNA"/>
</dbReference>
<dbReference type="AlphaFoldDB" id="A0A6A4VP72"/>
<comment type="caution">
    <text evidence="3">The sequence shown here is derived from an EMBL/GenBank/DDBJ whole genome shotgun (WGS) entry which is preliminary data.</text>
</comment>
<dbReference type="PROSITE" id="PS51125">
    <property type="entry name" value="NHL"/>
    <property type="match status" value="3"/>
</dbReference>
<sequence>MTTIPSQLRGAIIRVEPNTIILPAGVGDSELTELRSSRETVKYLSVTAADLPQLGGQLPEGLKRLNVRGPKGVTTDRRGNLLVVDNRGSAVVTFSTGGRLLARFGSRGTAQHQFAGPHYVAVDSQDRVVVTDFHNHSVKVFNADGKHLFSFGGNGEAPGQFNAPTGVTTDRYDNILVADWGNSRIQVFDNTGRYLSTVNTGATPLYGPQGLAMSPQGHVIVADTGNHAIKFYTYHPLAA</sequence>
<dbReference type="Proteomes" id="UP000440578">
    <property type="component" value="Unassembled WGS sequence"/>
</dbReference>
<dbReference type="PANTHER" id="PTHR24104">
    <property type="entry name" value="E3 UBIQUITIN-PROTEIN LIGASE NHLRC1-RELATED"/>
    <property type="match status" value="1"/>
</dbReference>
<keyword evidence="4" id="KW-1185">Reference proteome</keyword>
<dbReference type="GO" id="GO:0000209">
    <property type="term" value="P:protein polyubiquitination"/>
    <property type="evidence" value="ECO:0007669"/>
    <property type="project" value="TreeGrafter"/>
</dbReference>
<dbReference type="Gene3D" id="2.120.10.30">
    <property type="entry name" value="TolB, C-terminal domain"/>
    <property type="match status" value="2"/>
</dbReference>
<feature type="repeat" description="NHL" evidence="2">
    <location>
        <begin position="101"/>
        <end position="144"/>
    </location>
</feature>
<gene>
    <name evidence="3" type="primary">TRIM2_0</name>
    <name evidence="3" type="ORF">FJT64_006589</name>
</gene>
<evidence type="ECO:0000313" key="3">
    <source>
        <dbReference type="EMBL" id="KAF0295985.1"/>
    </source>
</evidence>
<dbReference type="InterPro" id="IPR001258">
    <property type="entry name" value="NHL_repeat"/>
</dbReference>
<organism evidence="3 4">
    <name type="scientific">Amphibalanus amphitrite</name>
    <name type="common">Striped barnacle</name>
    <name type="synonym">Balanus amphitrite</name>
    <dbReference type="NCBI Taxonomy" id="1232801"/>
    <lineage>
        <taxon>Eukaryota</taxon>
        <taxon>Metazoa</taxon>
        <taxon>Ecdysozoa</taxon>
        <taxon>Arthropoda</taxon>
        <taxon>Crustacea</taxon>
        <taxon>Multicrustacea</taxon>
        <taxon>Cirripedia</taxon>
        <taxon>Thoracica</taxon>
        <taxon>Thoracicalcarea</taxon>
        <taxon>Balanomorpha</taxon>
        <taxon>Balanoidea</taxon>
        <taxon>Balanidae</taxon>
        <taxon>Amphibalaninae</taxon>
        <taxon>Amphibalanus</taxon>
    </lineage>
</organism>
<evidence type="ECO:0000256" key="1">
    <source>
        <dbReference type="ARBA" id="ARBA00022737"/>
    </source>
</evidence>